<keyword evidence="2" id="KW-1185">Reference proteome</keyword>
<protein>
    <submittedName>
        <fullName evidence="1">Uncharacterized protein</fullName>
    </submittedName>
</protein>
<evidence type="ECO:0000313" key="2">
    <source>
        <dbReference type="Proteomes" id="UP001527181"/>
    </source>
</evidence>
<accession>A0ABT4GQQ7</accession>
<name>A0ABT4GQQ7_PAEAL</name>
<dbReference type="RefSeq" id="WP_268599802.1">
    <property type="nucleotide sequence ID" value="NZ_JAMDNP010000001.1"/>
</dbReference>
<evidence type="ECO:0000313" key="1">
    <source>
        <dbReference type="EMBL" id="MCY9759004.1"/>
    </source>
</evidence>
<proteinExistence type="predicted"/>
<comment type="caution">
    <text evidence="1">The sequence shown here is derived from an EMBL/GenBank/DDBJ whole genome shotgun (WGS) entry which is preliminary data.</text>
</comment>
<sequence>MSAIPSHEINYKDSASTISILCKEASYFSYDLSSAILEVFKSEIQKAYRAAVKNVDWHDPSIRERIDEVVSMCEQEVKTEYDEFVRILKDLKIDPSQIYNYFYRLEDLYVQNIRVAEIGYIIGVTDTIE</sequence>
<dbReference type="Proteomes" id="UP001527181">
    <property type="component" value="Unassembled WGS sequence"/>
</dbReference>
<gene>
    <name evidence="1" type="ORF">M5X12_00310</name>
</gene>
<dbReference type="EMBL" id="JAMDNP010000001">
    <property type="protein sequence ID" value="MCY9759004.1"/>
    <property type="molecule type" value="Genomic_DNA"/>
</dbReference>
<reference evidence="1 2" key="1">
    <citation type="submission" date="2022-05" db="EMBL/GenBank/DDBJ databases">
        <title>Genome Sequencing of Bee-Associated Microbes.</title>
        <authorList>
            <person name="Dunlap C."/>
        </authorList>
    </citation>
    <scope>NUCLEOTIDE SEQUENCE [LARGE SCALE GENOMIC DNA]</scope>
    <source>
        <strain evidence="1 2">NRRL B-04010</strain>
    </source>
</reference>
<organism evidence="1 2">
    <name type="scientific">Paenibacillus alvei</name>
    <name type="common">Bacillus alvei</name>
    <dbReference type="NCBI Taxonomy" id="44250"/>
    <lineage>
        <taxon>Bacteria</taxon>
        <taxon>Bacillati</taxon>
        <taxon>Bacillota</taxon>
        <taxon>Bacilli</taxon>
        <taxon>Bacillales</taxon>
        <taxon>Paenibacillaceae</taxon>
        <taxon>Paenibacillus</taxon>
    </lineage>
</organism>